<dbReference type="AlphaFoldDB" id="U4LJ39"/>
<feature type="transmembrane region" description="Helical" evidence="1">
    <location>
        <begin position="134"/>
        <end position="151"/>
    </location>
</feature>
<keyword evidence="1" id="KW-0812">Transmembrane</keyword>
<evidence type="ECO:0000256" key="1">
    <source>
        <dbReference type="SAM" id="Phobius"/>
    </source>
</evidence>
<protein>
    <submittedName>
        <fullName evidence="2">Uncharacterized protein</fullName>
    </submittedName>
</protein>
<dbReference type="OrthoDB" id="448455at2759"/>
<evidence type="ECO:0000313" key="3">
    <source>
        <dbReference type="Proteomes" id="UP000018144"/>
    </source>
</evidence>
<keyword evidence="1" id="KW-0472">Membrane</keyword>
<dbReference type="Proteomes" id="UP000018144">
    <property type="component" value="Unassembled WGS sequence"/>
</dbReference>
<proteinExistence type="predicted"/>
<evidence type="ECO:0000313" key="2">
    <source>
        <dbReference type="EMBL" id="CCX31582.1"/>
    </source>
</evidence>
<organism evidence="2 3">
    <name type="scientific">Pyronema omphalodes (strain CBS 100304)</name>
    <name type="common">Pyronema confluens</name>
    <dbReference type="NCBI Taxonomy" id="1076935"/>
    <lineage>
        <taxon>Eukaryota</taxon>
        <taxon>Fungi</taxon>
        <taxon>Dikarya</taxon>
        <taxon>Ascomycota</taxon>
        <taxon>Pezizomycotina</taxon>
        <taxon>Pezizomycetes</taxon>
        <taxon>Pezizales</taxon>
        <taxon>Pyronemataceae</taxon>
        <taxon>Pyronema</taxon>
    </lineage>
</organism>
<accession>U4LJ39</accession>
<reference evidence="2 3" key="1">
    <citation type="journal article" date="2013" name="PLoS Genet.">
        <title>The genome and development-dependent transcriptomes of Pyronema confluens: a window into fungal evolution.</title>
        <authorList>
            <person name="Traeger S."/>
            <person name="Altegoer F."/>
            <person name="Freitag M."/>
            <person name="Gabaldon T."/>
            <person name="Kempken F."/>
            <person name="Kumar A."/>
            <person name="Marcet-Houben M."/>
            <person name="Poggeler S."/>
            <person name="Stajich J.E."/>
            <person name="Nowrousian M."/>
        </authorList>
    </citation>
    <scope>NUCLEOTIDE SEQUENCE [LARGE SCALE GENOMIC DNA]</scope>
    <source>
        <strain evidence="3">CBS 100304</strain>
        <tissue evidence="2">Vegetative mycelium</tissue>
    </source>
</reference>
<keyword evidence="3" id="KW-1185">Reference proteome</keyword>
<keyword evidence="1" id="KW-1133">Transmembrane helix</keyword>
<name>U4LJ39_PYROM</name>
<dbReference type="EMBL" id="HF935615">
    <property type="protein sequence ID" value="CCX31582.1"/>
    <property type="molecule type" value="Genomic_DNA"/>
</dbReference>
<sequence length="163" mass="18419">MKWPFQKEEFESTVRSLNRFTQTFEFSLTIENCSLLSKTSSEVLSKLDENMNQIQGLMKMLPAIPMEMQRLSSQIAEVQGAVAEFANAGEDIRKIMLGVDRVEETLKDKAVNDNMAEFHLLPLHEPQTKSPSELLIAVASLVIVSSIWLIMPRSLSSFKKSNI</sequence>
<gene>
    <name evidence="2" type="ORF">PCON_11023</name>
</gene>